<dbReference type="EMBL" id="CAJNOG010000230">
    <property type="protein sequence ID" value="CAF1098606.1"/>
    <property type="molecule type" value="Genomic_DNA"/>
</dbReference>
<dbReference type="EMBL" id="CAJOAZ010001061">
    <property type="protein sequence ID" value="CAF3758221.1"/>
    <property type="molecule type" value="Genomic_DNA"/>
</dbReference>
<accession>A0A814JKP6</accession>
<dbReference type="Proteomes" id="UP000663860">
    <property type="component" value="Unassembled WGS sequence"/>
</dbReference>
<gene>
    <name evidence="1" type="ORF">IZO911_LOCUS16091</name>
    <name evidence="3" type="ORF">JYZ213_LOCUS21253</name>
    <name evidence="5" type="ORF">KXQ929_LOCUS21968</name>
    <name evidence="6" type="ORF">OKA104_LOCUS27665</name>
    <name evidence="4" type="ORF">OXD698_LOCUS15861</name>
    <name evidence="2" type="ORF">VCS650_LOCUS16778</name>
</gene>
<evidence type="ECO:0000313" key="5">
    <source>
        <dbReference type="EMBL" id="CAF3885047.1"/>
    </source>
</evidence>
<dbReference type="AlphaFoldDB" id="A0A814JKP6"/>
<dbReference type="Proteomes" id="UP000663891">
    <property type="component" value="Unassembled WGS sequence"/>
</dbReference>
<name>A0A814JKP6_9BILA</name>
<dbReference type="Proteomes" id="UP000663845">
    <property type="component" value="Unassembled WGS sequence"/>
</dbReference>
<dbReference type="EMBL" id="CAJOBB010001648">
    <property type="protein sequence ID" value="CAF3885047.1"/>
    <property type="molecule type" value="Genomic_DNA"/>
</dbReference>
<evidence type="ECO:0000313" key="4">
    <source>
        <dbReference type="EMBL" id="CAF3758221.1"/>
    </source>
</evidence>
<dbReference type="EMBL" id="CAJOAY010002578">
    <property type="protein sequence ID" value="CAF3963308.1"/>
    <property type="molecule type" value="Genomic_DNA"/>
</dbReference>
<evidence type="ECO:0000313" key="7">
    <source>
        <dbReference type="Proteomes" id="UP000663891"/>
    </source>
</evidence>
<proteinExistence type="predicted"/>
<dbReference type="EMBL" id="CAJNOE010000142">
    <property type="protein sequence ID" value="CAF0971961.1"/>
    <property type="molecule type" value="Genomic_DNA"/>
</dbReference>
<reference evidence="2" key="1">
    <citation type="submission" date="2021-02" db="EMBL/GenBank/DDBJ databases">
        <authorList>
            <person name="Nowell W R."/>
        </authorList>
    </citation>
    <scope>NUCLEOTIDE SEQUENCE</scope>
</reference>
<protein>
    <submittedName>
        <fullName evidence="2">Uncharacterized protein</fullName>
    </submittedName>
</protein>
<dbReference type="OrthoDB" id="9984420at2759"/>
<evidence type="ECO:0000313" key="1">
    <source>
        <dbReference type="EMBL" id="CAF0971961.1"/>
    </source>
</evidence>
<organism evidence="2 7">
    <name type="scientific">Adineta steineri</name>
    <dbReference type="NCBI Taxonomy" id="433720"/>
    <lineage>
        <taxon>Eukaryota</taxon>
        <taxon>Metazoa</taxon>
        <taxon>Spiralia</taxon>
        <taxon>Gnathifera</taxon>
        <taxon>Rotifera</taxon>
        <taxon>Eurotatoria</taxon>
        <taxon>Bdelloidea</taxon>
        <taxon>Adinetida</taxon>
        <taxon>Adinetidae</taxon>
        <taxon>Adineta</taxon>
    </lineage>
</organism>
<sequence>MGNTKSNRSSLEMKRLEEITGIPRQTFIDMHENIKRKSGTEGGTVLVSRADARHEINQTGVGYNNQKQVDAAFGFFEENGNFTTEELFSIIVMLAETMDGVNRLSYVIDTHNPKGADSENVSRKYGQRILECITEFYGIKNADKPEHVWVALCGGTDKAKVTREHFVKYVTSTDPYQDFLI</sequence>
<evidence type="ECO:0000313" key="3">
    <source>
        <dbReference type="EMBL" id="CAF1098606.1"/>
    </source>
</evidence>
<dbReference type="EMBL" id="CAJNON010000151">
    <property type="protein sequence ID" value="CAF1039337.1"/>
    <property type="molecule type" value="Genomic_DNA"/>
</dbReference>
<comment type="caution">
    <text evidence="2">The sequence shown here is derived from an EMBL/GenBank/DDBJ whole genome shotgun (WGS) entry which is preliminary data.</text>
</comment>
<evidence type="ECO:0000313" key="6">
    <source>
        <dbReference type="EMBL" id="CAF3963308.1"/>
    </source>
</evidence>
<dbReference type="Proteomes" id="UP000663868">
    <property type="component" value="Unassembled WGS sequence"/>
</dbReference>
<dbReference type="Proteomes" id="UP000663844">
    <property type="component" value="Unassembled WGS sequence"/>
</dbReference>
<evidence type="ECO:0000313" key="2">
    <source>
        <dbReference type="EMBL" id="CAF1039337.1"/>
    </source>
</evidence>
<dbReference type="Proteomes" id="UP000663881">
    <property type="component" value="Unassembled WGS sequence"/>
</dbReference>